<comment type="similarity">
    <text evidence="8">Belongs to the P-Pant transferase superfamily. AcpS family.</text>
</comment>
<dbReference type="Gene3D" id="3.90.470.20">
    <property type="entry name" value="4'-phosphopantetheinyl transferase domain"/>
    <property type="match status" value="1"/>
</dbReference>
<dbReference type="GO" id="GO:0008897">
    <property type="term" value="F:holo-[acyl-carrier-protein] synthase activity"/>
    <property type="evidence" value="ECO:0007669"/>
    <property type="project" value="UniProtKB-UniRule"/>
</dbReference>
<feature type="binding site" evidence="8">
    <location>
        <position position="8"/>
    </location>
    <ligand>
        <name>Mg(2+)</name>
        <dbReference type="ChEBI" id="CHEBI:18420"/>
    </ligand>
</feature>
<evidence type="ECO:0000256" key="6">
    <source>
        <dbReference type="ARBA" id="ARBA00023098"/>
    </source>
</evidence>
<dbReference type="OrthoDB" id="517356at2"/>
<keyword evidence="7 8" id="KW-0275">Fatty acid biosynthesis</keyword>
<proteinExistence type="inferred from homology"/>
<dbReference type="EC" id="2.7.8.7" evidence="8"/>
<feature type="domain" description="4'-phosphopantetheinyl transferase" evidence="9">
    <location>
        <begin position="4"/>
        <end position="115"/>
    </location>
</feature>
<evidence type="ECO:0000313" key="11">
    <source>
        <dbReference type="Proteomes" id="UP000268329"/>
    </source>
</evidence>
<dbReference type="InterPro" id="IPR037143">
    <property type="entry name" value="4-PPantetheinyl_Trfase_dom_sf"/>
</dbReference>
<dbReference type="GO" id="GO:0006633">
    <property type="term" value="P:fatty acid biosynthetic process"/>
    <property type="evidence" value="ECO:0007669"/>
    <property type="project" value="UniProtKB-UniRule"/>
</dbReference>
<reference evidence="10 11" key="1">
    <citation type="submission" date="2018-10" db="EMBL/GenBank/DDBJ databases">
        <title>The genome of Streptomyces dangxiongensis Z022.</title>
        <authorList>
            <person name="Zhang B."/>
        </authorList>
    </citation>
    <scope>NUCLEOTIDE SEQUENCE [LARGE SCALE GENOMIC DNA]</scope>
    <source>
        <strain evidence="10 11">Z022</strain>
    </source>
</reference>
<keyword evidence="5 8" id="KW-0460">Magnesium</keyword>
<comment type="cofactor">
    <cofactor evidence="8">
        <name>Mg(2+)</name>
        <dbReference type="ChEBI" id="CHEBI:18420"/>
    </cofactor>
</comment>
<keyword evidence="2 8" id="KW-0808">Transferase</keyword>
<sequence length="136" mass="14667">MEGRVGIDMVPFDRVRELVRDEPLLARMLSEEEIRLCRGDTGPDVPGIAGRLAAKEAVFKLFHTAGQTLPWRGIEILTADGGRPVVRLAGRAAELARRAGIEHIAVSITHDEPCAVAVAFTAGNPENRSADGSDRD</sequence>
<evidence type="ECO:0000313" key="10">
    <source>
        <dbReference type="EMBL" id="AYN43522.1"/>
    </source>
</evidence>
<evidence type="ECO:0000256" key="3">
    <source>
        <dbReference type="ARBA" id="ARBA00022723"/>
    </source>
</evidence>
<protein>
    <recommendedName>
        <fullName evidence="8">Holo-[acyl-carrier-protein] synthase</fullName>
        <shortName evidence="8">Holo-ACP synthase</shortName>
        <ecNumber evidence="8">2.7.8.7</ecNumber>
    </recommendedName>
    <alternativeName>
        <fullName evidence="8">4'-phosphopantetheinyl transferase AcpS</fullName>
    </alternativeName>
</protein>
<evidence type="ECO:0000256" key="8">
    <source>
        <dbReference type="HAMAP-Rule" id="MF_00101"/>
    </source>
</evidence>
<dbReference type="KEGG" id="sdd:D9753_06645"/>
<evidence type="ECO:0000256" key="7">
    <source>
        <dbReference type="ARBA" id="ARBA00023160"/>
    </source>
</evidence>
<dbReference type="SUPFAM" id="SSF56214">
    <property type="entry name" value="4'-phosphopantetheinyl transferase"/>
    <property type="match status" value="1"/>
</dbReference>
<dbReference type="Pfam" id="PF01648">
    <property type="entry name" value="ACPS"/>
    <property type="match status" value="1"/>
</dbReference>
<dbReference type="GO" id="GO:0005737">
    <property type="term" value="C:cytoplasm"/>
    <property type="evidence" value="ECO:0007669"/>
    <property type="project" value="UniProtKB-SubCell"/>
</dbReference>
<organism evidence="10 11">
    <name type="scientific">Streptomyces dangxiongensis</name>
    <dbReference type="NCBI Taxonomy" id="1442032"/>
    <lineage>
        <taxon>Bacteria</taxon>
        <taxon>Bacillati</taxon>
        <taxon>Actinomycetota</taxon>
        <taxon>Actinomycetes</taxon>
        <taxon>Kitasatosporales</taxon>
        <taxon>Streptomycetaceae</taxon>
        <taxon>Streptomyces</taxon>
    </lineage>
</organism>
<comment type="catalytic activity">
    <reaction evidence="8">
        <text>apo-[ACP] + CoA = holo-[ACP] + adenosine 3',5'-bisphosphate + H(+)</text>
        <dbReference type="Rhea" id="RHEA:12068"/>
        <dbReference type="Rhea" id="RHEA-COMP:9685"/>
        <dbReference type="Rhea" id="RHEA-COMP:9690"/>
        <dbReference type="ChEBI" id="CHEBI:15378"/>
        <dbReference type="ChEBI" id="CHEBI:29999"/>
        <dbReference type="ChEBI" id="CHEBI:57287"/>
        <dbReference type="ChEBI" id="CHEBI:58343"/>
        <dbReference type="ChEBI" id="CHEBI:64479"/>
        <dbReference type="EC" id="2.7.8.7"/>
    </reaction>
</comment>
<dbReference type="InterPro" id="IPR002582">
    <property type="entry name" value="ACPS"/>
</dbReference>
<keyword evidence="1 8" id="KW-0444">Lipid biosynthesis</keyword>
<dbReference type="Proteomes" id="UP000268329">
    <property type="component" value="Chromosome"/>
</dbReference>
<dbReference type="InterPro" id="IPR008278">
    <property type="entry name" value="4-PPantetheinyl_Trfase_dom"/>
</dbReference>
<keyword evidence="3 8" id="KW-0479">Metal-binding</keyword>
<keyword evidence="6 8" id="KW-0443">Lipid metabolism</keyword>
<name>A0A3G2JQX9_9ACTN</name>
<comment type="subcellular location">
    <subcellularLocation>
        <location evidence="8">Cytoplasm</location>
    </subcellularLocation>
</comment>
<dbReference type="InterPro" id="IPR004568">
    <property type="entry name" value="Ppantetheine-prot_Trfase_dom"/>
</dbReference>
<evidence type="ECO:0000259" key="9">
    <source>
        <dbReference type="Pfam" id="PF01648"/>
    </source>
</evidence>
<evidence type="ECO:0000256" key="4">
    <source>
        <dbReference type="ARBA" id="ARBA00022832"/>
    </source>
</evidence>
<feature type="binding site" evidence="8">
    <location>
        <position position="56"/>
    </location>
    <ligand>
        <name>Mg(2+)</name>
        <dbReference type="ChEBI" id="CHEBI:18420"/>
    </ligand>
</feature>
<dbReference type="EMBL" id="CP033073">
    <property type="protein sequence ID" value="AYN43522.1"/>
    <property type="molecule type" value="Genomic_DNA"/>
</dbReference>
<gene>
    <name evidence="8" type="primary">acpS</name>
    <name evidence="10" type="ORF">D9753_06645</name>
</gene>
<comment type="function">
    <text evidence="8">Transfers the 4'-phosphopantetheine moiety from coenzyme A to a Ser of acyl-carrier-protein.</text>
</comment>
<dbReference type="AlphaFoldDB" id="A0A3G2JQX9"/>
<keyword evidence="4 8" id="KW-0276">Fatty acid metabolism</keyword>
<evidence type="ECO:0000256" key="1">
    <source>
        <dbReference type="ARBA" id="ARBA00022516"/>
    </source>
</evidence>
<keyword evidence="8" id="KW-0963">Cytoplasm</keyword>
<dbReference type="NCBIfam" id="TIGR00556">
    <property type="entry name" value="pantethn_trn"/>
    <property type="match status" value="1"/>
</dbReference>
<accession>A0A3G2JQX9</accession>
<keyword evidence="11" id="KW-1185">Reference proteome</keyword>
<dbReference type="GO" id="GO:0000287">
    <property type="term" value="F:magnesium ion binding"/>
    <property type="evidence" value="ECO:0007669"/>
    <property type="project" value="UniProtKB-UniRule"/>
</dbReference>
<evidence type="ECO:0000256" key="2">
    <source>
        <dbReference type="ARBA" id="ARBA00022679"/>
    </source>
</evidence>
<evidence type="ECO:0000256" key="5">
    <source>
        <dbReference type="ARBA" id="ARBA00022842"/>
    </source>
</evidence>
<dbReference type="HAMAP" id="MF_00101">
    <property type="entry name" value="AcpS"/>
    <property type="match status" value="1"/>
</dbReference>